<evidence type="ECO:0000256" key="4">
    <source>
        <dbReference type="ARBA" id="ARBA00004659"/>
    </source>
</evidence>
<feature type="domain" description="Phosphoribosyltransferase" evidence="12">
    <location>
        <begin position="44"/>
        <end position="156"/>
    </location>
</feature>
<dbReference type="InterPro" id="IPR000836">
    <property type="entry name" value="PRTase_dom"/>
</dbReference>
<evidence type="ECO:0000256" key="5">
    <source>
        <dbReference type="ARBA" id="ARBA00008391"/>
    </source>
</evidence>
<dbReference type="RefSeq" id="WP_092561545.1">
    <property type="nucleotide sequence ID" value="NZ_FNQV01000002.1"/>
</dbReference>
<dbReference type="PANTHER" id="PTHR32315">
    <property type="entry name" value="ADENINE PHOSPHORIBOSYLTRANSFERASE"/>
    <property type="match status" value="1"/>
</dbReference>
<dbReference type="SUPFAM" id="SSF53271">
    <property type="entry name" value="PRTase-like"/>
    <property type="match status" value="1"/>
</dbReference>
<dbReference type="NCBIfam" id="NF002634">
    <property type="entry name" value="PRK02304.1-3"/>
    <property type="match status" value="1"/>
</dbReference>
<keyword evidence="10 11" id="KW-0660">Purine salvage</keyword>
<keyword evidence="9 11" id="KW-0808">Transferase</keyword>
<comment type="similarity">
    <text evidence="5 11">Belongs to the purine/pyrimidine phosphoribosyltransferase family.</text>
</comment>
<sequence length="181" mass="19340">MSSPQLPVELTDLVKTHIREVADFPEPGVLFRDITPLLADGPAFRELIKGLAEHYRGRIDSVAGLESRGFILAAPLAVELGIGMITIRKAGKLPGAVFGVDYALEYGTARMEVHPEIVKDGDRVLIIDDVLATGGTARAAIDLVEHSGGSVEALCMLLELAGLSGRSKLEGYQVDSVVTYE</sequence>
<dbReference type="HAMAP" id="MF_00004">
    <property type="entry name" value="Aden_phosphoribosyltr"/>
    <property type="match status" value="1"/>
</dbReference>
<dbReference type="EC" id="2.4.2.7" evidence="6 11"/>
<evidence type="ECO:0000313" key="13">
    <source>
        <dbReference type="EMBL" id="SDZ86523.1"/>
    </source>
</evidence>
<evidence type="ECO:0000256" key="11">
    <source>
        <dbReference type="HAMAP-Rule" id="MF_00004"/>
    </source>
</evidence>
<dbReference type="GO" id="GO:0006166">
    <property type="term" value="P:purine ribonucleoside salvage"/>
    <property type="evidence" value="ECO:0007669"/>
    <property type="project" value="UniProtKB-UniRule"/>
</dbReference>
<dbReference type="NCBIfam" id="NF002636">
    <property type="entry name" value="PRK02304.1-5"/>
    <property type="match status" value="1"/>
</dbReference>
<dbReference type="InterPro" id="IPR029057">
    <property type="entry name" value="PRTase-like"/>
</dbReference>
<dbReference type="FunFam" id="3.40.50.2020:FF:000021">
    <property type="entry name" value="Adenine phosphoribosyltransferase"/>
    <property type="match status" value="1"/>
</dbReference>
<evidence type="ECO:0000256" key="1">
    <source>
        <dbReference type="ARBA" id="ARBA00000868"/>
    </source>
</evidence>
<dbReference type="GO" id="GO:0002055">
    <property type="term" value="F:adenine binding"/>
    <property type="evidence" value="ECO:0007669"/>
    <property type="project" value="TreeGrafter"/>
</dbReference>
<dbReference type="InterPro" id="IPR050054">
    <property type="entry name" value="UPRTase/APRTase"/>
</dbReference>
<comment type="subunit">
    <text evidence="11">Homodimer.</text>
</comment>
<dbReference type="NCBIfam" id="TIGR01090">
    <property type="entry name" value="apt"/>
    <property type="match status" value="1"/>
</dbReference>
<evidence type="ECO:0000256" key="2">
    <source>
        <dbReference type="ARBA" id="ARBA00003968"/>
    </source>
</evidence>
<dbReference type="InterPro" id="IPR005764">
    <property type="entry name" value="Ade_phspho_trans"/>
</dbReference>
<proteinExistence type="inferred from homology"/>
<evidence type="ECO:0000256" key="3">
    <source>
        <dbReference type="ARBA" id="ARBA00004496"/>
    </source>
</evidence>
<dbReference type="PANTHER" id="PTHR32315:SF3">
    <property type="entry name" value="ADENINE PHOSPHORIBOSYLTRANSFERASE"/>
    <property type="match status" value="1"/>
</dbReference>
<evidence type="ECO:0000313" key="14">
    <source>
        <dbReference type="Proteomes" id="UP000199288"/>
    </source>
</evidence>
<comment type="catalytic activity">
    <reaction evidence="1 11">
        <text>AMP + diphosphate = 5-phospho-alpha-D-ribose 1-diphosphate + adenine</text>
        <dbReference type="Rhea" id="RHEA:16609"/>
        <dbReference type="ChEBI" id="CHEBI:16708"/>
        <dbReference type="ChEBI" id="CHEBI:33019"/>
        <dbReference type="ChEBI" id="CHEBI:58017"/>
        <dbReference type="ChEBI" id="CHEBI:456215"/>
        <dbReference type="EC" id="2.4.2.7"/>
    </reaction>
</comment>
<keyword evidence="8 11" id="KW-0328">Glycosyltransferase</keyword>
<dbReference type="AlphaFoldDB" id="A0A1H3WHE4"/>
<keyword evidence="14" id="KW-1185">Reference proteome</keyword>
<gene>
    <name evidence="11" type="primary">apt</name>
    <name evidence="13" type="ORF">SAMN02910418_00448</name>
</gene>
<dbReference type="GO" id="GO:0003999">
    <property type="term" value="F:adenine phosphoribosyltransferase activity"/>
    <property type="evidence" value="ECO:0007669"/>
    <property type="project" value="UniProtKB-UniRule"/>
</dbReference>
<evidence type="ECO:0000256" key="10">
    <source>
        <dbReference type="ARBA" id="ARBA00022726"/>
    </source>
</evidence>
<reference evidence="14" key="1">
    <citation type="submission" date="2016-10" db="EMBL/GenBank/DDBJ databases">
        <authorList>
            <person name="Varghese N."/>
            <person name="Submissions S."/>
        </authorList>
    </citation>
    <scope>NUCLEOTIDE SEQUENCE [LARGE SCALE GENOMIC DNA]</scope>
    <source>
        <strain evidence="14">KPR-1</strain>
    </source>
</reference>
<name>A0A1H3WHE4_9ACTO</name>
<dbReference type="GO" id="GO:0006168">
    <property type="term" value="P:adenine salvage"/>
    <property type="evidence" value="ECO:0007669"/>
    <property type="project" value="InterPro"/>
</dbReference>
<evidence type="ECO:0000256" key="6">
    <source>
        <dbReference type="ARBA" id="ARBA00011893"/>
    </source>
</evidence>
<accession>A0A1H3WHE4</accession>
<dbReference type="Pfam" id="PF00156">
    <property type="entry name" value="Pribosyltran"/>
    <property type="match status" value="1"/>
</dbReference>
<dbReference type="UniPathway" id="UPA00588">
    <property type="reaction ID" value="UER00646"/>
</dbReference>
<protein>
    <recommendedName>
        <fullName evidence="6 11">Adenine phosphoribosyltransferase</fullName>
        <shortName evidence="11">APRT</shortName>
        <ecNumber evidence="6 11">2.4.2.7</ecNumber>
    </recommendedName>
</protein>
<evidence type="ECO:0000259" key="12">
    <source>
        <dbReference type="Pfam" id="PF00156"/>
    </source>
</evidence>
<dbReference type="GO" id="GO:0016208">
    <property type="term" value="F:AMP binding"/>
    <property type="evidence" value="ECO:0007669"/>
    <property type="project" value="TreeGrafter"/>
</dbReference>
<comment type="function">
    <text evidence="2 11">Catalyzes a salvage reaction resulting in the formation of AMP, that is energically less costly than de novo synthesis.</text>
</comment>
<comment type="subcellular location">
    <subcellularLocation>
        <location evidence="3 11">Cytoplasm</location>
    </subcellularLocation>
</comment>
<dbReference type="GO" id="GO:0044209">
    <property type="term" value="P:AMP salvage"/>
    <property type="evidence" value="ECO:0007669"/>
    <property type="project" value="UniProtKB-UniRule"/>
</dbReference>
<dbReference type="OrthoDB" id="9803963at2"/>
<evidence type="ECO:0000256" key="9">
    <source>
        <dbReference type="ARBA" id="ARBA00022679"/>
    </source>
</evidence>
<organism evidence="13 14">
    <name type="scientific">Bowdeniella nasicola</name>
    <dbReference type="NCBI Taxonomy" id="208480"/>
    <lineage>
        <taxon>Bacteria</taxon>
        <taxon>Bacillati</taxon>
        <taxon>Actinomycetota</taxon>
        <taxon>Actinomycetes</taxon>
        <taxon>Actinomycetales</taxon>
        <taxon>Actinomycetaceae</taxon>
        <taxon>Bowdeniella</taxon>
    </lineage>
</organism>
<dbReference type="CDD" id="cd06223">
    <property type="entry name" value="PRTases_typeI"/>
    <property type="match status" value="1"/>
</dbReference>
<keyword evidence="7 11" id="KW-0963">Cytoplasm</keyword>
<comment type="pathway">
    <text evidence="4 11">Purine metabolism; AMP biosynthesis via salvage pathway; AMP from adenine: step 1/1.</text>
</comment>
<dbReference type="Proteomes" id="UP000199288">
    <property type="component" value="Unassembled WGS sequence"/>
</dbReference>
<evidence type="ECO:0000256" key="8">
    <source>
        <dbReference type="ARBA" id="ARBA00022676"/>
    </source>
</evidence>
<dbReference type="EMBL" id="FNQV01000002">
    <property type="protein sequence ID" value="SDZ86523.1"/>
    <property type="molecule type" value="Genomic_DNA"/>
</dbReference>
<dbReference type="GO" id="GO:0005737">
    <property type="term" value="C:cytoplasm"/>
    <property type="evidence" value="ECO:0007669"/>
    <property type="project" value="UniProtKB-SubCell"/>
</dbReference>
<dbReference type="Gene3D" id="3.40.50.2020">
    <property type="match status" value="1"/>
</dbReference>
<evidence type="ECO:0000256" key="7">
    <source>
        <dbReference type="ARBA" id="ARBA00022490"/>
    </source>
</evidence>